<sequence length="295" mass="33342">MEWLYQKYKGLLFSLAYQMIGSATDAEDIVQDVFVKAHQIQLEQMADPKAYLCKMTTNRCLDLLKSARKKRELYTGPWLPEPIHTPVHDSAESVVQKDLLSYAMLVLLEQLSETERAVFVLREALGFDYHEIAHLIGKSEANCRKISSRAKNKVGITATEEHALFAPEKSIEEQWISRFIDALEHGKMDTLLGMLAKDAVLLSDGGGKVSAAIHPIVSAERIAHFLLGIMRKTVLPLGLQVEPLPLNNQIGLLLRLGEQINTVVLLHVEENAISRLFFIRNPDKLQALYEHRKHE</sequence>
<keyword evidence="7" id="KW-1185">Reference proteome</keyword>
<dbReference type="Gene3D" id="1.10.1740.10">
    <property type="match status" value="1"/>
</dbReference>
<dbReference type="Gene3D" id="1.10.10.10">
    <property type="entry name" value="Winged helix-like DNA-binding domain superfamily/Winged helix DNA-binding domain"/>
    <property type="match status" value="1"/>
</dbReference>
<protein>
    <submittedName>
        <fullName evidence="4">RNA polymerase sigma factor SigJ</fullName>
    </submittedName>
    <submittedName>
        <fullName evidence="5">RNA polymerase sigma24 factor</fullName>
    </submittedName>
</protein>
<dbReference type="InterPro" id="IPR014284">
    <property type="entry name" value="RNA_pol_sigma-70_dom"/>
</dbReference>
<dbReference type="GO" id="GO:0006352">
    <property type="term" value="P:DNA-templated transcription initiation"/>
    <property type="evidence" value="ECO:0007669"/>
    <property type="project" value="InterPro"/>
</dbReference>
<dbReference type="EMBL" id="BJON01000009">
    <property type="protein sequence ID" value="GED68656.1"/>
    <property type="molecule type" value="Genomic_DNA"/>
</dbReference>
<dbReference type="NCBIfam" id="TIGR02957">
    <property type="entry name" value="SigX4"/>
    <property type="match status" value="1"/>
</dbReference>
<proteinExistence type="predicted"/>
<dbReference type="InterPro" id="IPR013325">
    <property type="entry name" value="RNA_pol_sigma_r2"/>
</dbReference>
<evidence type="ECO:0000259" key="2">
    <source>
        <dbReference type="Pfam" id="PF04542"/>
    </source>
</evidence>
<comment type="caution">
    <text evidence="5">The sequence shown here is derived from an EMBL/GenBank/DDBJ whole genome shotgun (WGS) entry which is preliminary data.</text>
</comment>
<dbReference type="RefSeq" id="WP_049742017.1">
    <property type="nucleotide sequence ID" value="NZ_BJON01000009.1"/>
</dbReference>
<comment type="subunit">
    <text evidence="1">Interacts transiently with the RNA polymerase catalytic core formed by RpoA, RpoB, RpoC and RpoZ (2 alpha, 1 beta, 1 beta' and 1 omega subunit) to form the RNA polymerase holoenzyme that can initiate transcription.</text>
</comment>
<dbReference type="NCBIfam" id="TIGR02937">
    <property type="entry name" value="sigma70-ECF"/>
    <property type="match status" value="1"/>
</dbReference>
<evidence type="ECO:0000256" key="1">
    <source>
        <dbReference type="ARBA" id="ARBA00011344"/>
    </source>
</evidence>
<reference evidence="5" key="2">
    <citation type="submission" date="2015-07" db="EMBL/GenBank/DDBJ databases">
        <title>MeaNS - Measles Nucleotide Surveillance Program.</title>
        <authorList>
            <person name="Tran T."/>
            <person name="Druce J."/>
        </authorList>
    </citation>
    <scope>NUCLEOTIDE SEQUENCE</scope>
    <source>
        <strain evidence="5">DSM 9887</strain>
    </source>
</reference>
<feature type="domain" description="RNA polymerase sigma-70 region 2" evidence="2">
    <location>
        <begin position="4"/>
        <end position="69"/>
    </location>
</feature>
<dbReference type="OrthoDB" id="3211555at2"/>
<evidence type="ECO:0000313" key="4">
    <source>
        <dbReference type="EMBL" id="GED68656.1"/>
    </source>
</evidence>
<dbReference type="Proteomes" id="UP000319578">
    <property type="component" value="Unassembled WGS sequence"/>
</dbReference>
<dbReference type="AlphaFoldDB" id="A0A0K9YMV6"/>
<evidence type="ECO:0000313" key="7">
    <source>
        <dbReference type="Proteomes" id="UP000319578"/>
    </source>
</evidence>
<dbReference type="Proteomes" id="UP000036834">
    <property type="component" value="Unassembled WGS sequence"/>
</dbReference>
<reference evidence="4 7" key="3">
    <citation type="submission" date="2019-06" db="EMBL/GenBank/DDBJ databases">
        <title>Whole genome shotgun sequence of Brevibacillus reuszeri NBRC 15719.</title>
        <authorList>
            <person name="Hosoyama A."/>
            <person name="Uohara A."/>
            <person name="Ohji S."/>
            <person name="Ichikawa N."/>
        </authorList>
    </citation>
    <scope>NUCLEOTIDE SEQUENCE [LARGE SCALE GENOMIC DNA]</scope>
    <source>
        <strain evidence="4 7">NBRC 15719</strain>
    </source>
</reference>
<dbReference type="InterPro" id="IPR013324">
    <property type="entry name" value="RNA_pol_sigma_r3/r4-like"/>
</dbReference>
<dbReference type="InterPro" id="IPR032710">
    <property type="entry name" value="NTF2-like_dom_sf"/>
</dbReference>
<name>A0A0K9YMV6_9BACL</name>
<evidence type="ECO:0000313" key="5">
    <source>
        <dbReference type="EMBL" id="KNB69977.1"/>
    </source>
</evidence>
<reference evidence="6" key="1">
    <citation type="submission" date="2015-07" db="EMBL/GenBank/DDBJ databases">
        <title>Genome sequencing project for genomic taxonomy and phylogenomics of Bacillus-like bacteria.</title>
        <authorList>
            <person name="Liu B."/>
            <person name="Wang J."/>
            <person name="Zhu Y."/>
            <person name="Liu G."/>
            <person name="Chen Q."/>
            <person name="Chen Z."/>
            <person name="Lan J."/>
            <person name="Che J."/>
            <person name="Ge C."/>
            <person name="Shi H."/>
            <person name="Pan Z."/>
            <person name="Liu X."/>
        </authorList>
    </citation>
    <scope>NUCLEOTIDE SEQUENCE [LARGE SCALE GENOMIC DNA]</scope>
    <source>
        <strain evidence="6">DSM 9887</strain>
    </source>
</reference>
<dbReference type="PANTHER" id="PTHR30173">
    <property type="entry name" value="SIGMA 19 FACTOR"/>
    <property type="match status" value="1"/>
</dbReference>
<dbReference type="NCBIfam" id="NF007214">
    <property type="entry name" value="PRK09636.1"/>
    <property type="match status" value="1"/>
</dbReference>
<dbReference type="SUPFAM" id="SSF88946">
    <property type="entry name" value="Sigma2 domain of RNA polymerase sigma factors"/>
    <property type="match status" value="1"/>
</dbReference>
<dbReference type="InterPro" id="IPR014303">
    <property type="entry name" value="RNA_pol_sigma-70_ECF"/>
</dbReference>
<dbReference type="PATRIC" id="fig|54915.3.peg.5134"/>
<accession>A0A0K9YMV6</accession>
<dbReference type="GO" id="GO:0016987">
    <property type="term" value="F:sigma factor activity"/>
    <property type="evidence" value="ECO:0007669"/>
    <property type="project" value="InterPro"/>
</dbReference>
<organism evidence="5 6">
    <name type="scientific">Brevibacillus reuszeri</name>
    <dbReference type="NCBI Taxonomy" id="54915"/>
    <lineage>
        <taxon>Bacteria</taxon>
        <taxon>Bacillati</taxon>
        <taxon>Bacillota</taxon>
        <taxon>Bacilli</taxon>
        <taxon>Bacillales</taxon>
        <taxon>Paenibacillaceae</taxon>
        <taxon>Brevibacillus</taxon>
    </lineage>
</organism>
<dbReference type="InterPro" id="IPR007627">
    <property type="entry name" value="RNA_pol_sigma70_r2"/>
</dbReference>
<dbReference type="SUPFAM" id="SSF54427">
    <property type="entry name" value="NTF2-like"/>
    <property type="match status" value="1"/>
</dbReference>
<dbReference type="GO" id="GO:0003677">
    <property type="term" value="F:DNA binding"/>
    <property type="evidence" value="ECO:0007669"/>
    <property type="project" value="InterPro"/>
</dbReference>
<gene>
    <name evidence="4" type="primary">rpoE_2</name>
    <name evidence="5" type="ORF">ADS79_29575</name>
    <name evidence="4" type="ORF">BRE01_23580</name>
</gene>
<dbReference type="InterPro" id="IPR036388">
    <property type="entry name" value="WH-like_DNA-bd_sf"/>
</dbReference>
<dbReference type="InterPro" id="IPR013249">
    <property type="entry name" value="RNA_pol_sigma70_r4_t2"/>
</dbReference>
<dbReference type="EMBL" id="LGIQ01000011">
    <property type="protein sequence ID" value="KNB69977.1"/>
    <property type="molecule type" value="Genomic_DNA"/>
</dbReference>
<dbReference type="PANTHER" id="PTHR30173:SF36">
    <property type="entry name" value="ECF RNA POLYMERASE SIGMA FACTOR SIGJ"/>
    <property type="match status" value="1"/>
</dbReference>
<evidence type="ECO:0000259" key="3">
    <source>
        <dbReference type="Pfam" id="PF08281"/>
    </source>
</evidence>
<evidence type="ECO:0000313" key="6">
    <source>
        <dbReference type="Proteomes" id="UP000036834"/>
    </source>
</evidence>
<dbReference type="Pfam" id="PF04542">
    <property type="entry name" value="Sigma70_r2"/>
    <property type="match status" value="1"/>
</dbReference>
<feature type="domain" description="RNA polymerase sigma factor 70 region 4 type 2" evidence="3">
    <location>
        <begin position="104"/>
        <end position="153"/>
    </location>
</feature>
<dbReference type="STRING" id="54915.ADS79_29575"/>
<dbReference type="SUPFAM" id="SSF88659">
    <property type="entry name" value="Sigma3 and sigma4 domains of RNA polymerase sigma factors"/>
    <property type="match status" value="1"/>
</dbReference>
<dbReference type="Pfam" id="PF08281">
    <property type="entry name" value="Sigma70_r4_2"/>
    <property type="match status" value="1"/>
</dbReference>
<dbReference type="InterPro" id="IPR052704">
    <property type="entry name" value="ECF_Sigma-70_Domain"/>
</dbReference>